<dbReference type="SUPFAM" id="SSF159275">
    <property type="entry name" value="PA1994-like"/>
    <property type="match status" value="1"/>
</dbReference>
<dbReference type="InterPro" id="IPR009467">
    <property type="entry name" value="Glycolipid-bd_prot_put"/>
</dbReference>
<accession>A0A927N7T2</accession>
<dbReference type="AlphaFoldDB" id="A0A927N7T2"/>
<evidence type="ECO:0000313" key="2">
    <source>
        <dbReference type="Proteomes" id="UP000638648"/>
    </source>
</evidence>
<proteinExistence type="predicted"/>
<dbReference type="Proteomes" id="UP000638648">
    <property type="component" value="Unassembled WGS sequence"/>
</dbReference>
<keyword evidence="2" id="KW-1185">Reference proteome</keyword>
<protein>
    <recommendedName>
        <fullName evidence="3">Glycolipid-binding domain-containing protein</fullName>
    </recommendedName>
</protein>
<reference evidence="1" key="1">
    <citation type="submission" date="2020-10" db="EMBL/GenBank/DDBJ databases">
        <title>Sequencing the genomes of 1000 actinobacteria strains.</title>
        <authorList>
            <person name="Klenk H.-P."/>
        </authorList>
    </citation>
    <scope>NUCLEOTIDE SEQUENCE</scope>
    <source>
        <strain evidence="1">DSM 45354</strain>
    </source>
</reference>
<dbReference type="RefSeq" id="WP_192753887.1">
    <property type="nucleotide sequence ID" value="NZ_BAABJL010000095.1"/>
</dbReference>
<dbReference type="EMBL" id="JADBEM010000001">
    <property type="protein sequence ID" value="MBE1610527.1"/>
    <property type="molecule type" value="Genomic_DNA"/>
</dbReference>
<evidence type="ECO:0000313" key="1">
    <source>
        <dbReference type="EMBL" id="MBE1610527.1"/>
    </source>
</evidence>
<dbReference type="Pfam" id="PF06475">
    <property type="entry name" value="Glycolipid_bind"/>
    <property type="match status" value="1"/>
</dbReference>
<comment type="caution">
    <text evidence="1">The sequence shown here is derived from an EMBL/GenBank/DDBJ whole genome shotgun (WGS) entry which is preliminary data.</text>
</comment>
<name>A0A927N7T2_9ACTN</name>
<sequence length="205" mass="22340">MDADVHRSLVWLKEAGAELAEVKLARGRLSATGSAIGADPLPYRLEYILVTGDDFTTSSLRVHTAGAGWARTLELRRDGDGTWQILGDAEGLLDAPPPGGDATLYRDALDCDLALCPLTNTMPVLRHGLLDAGDPVDFQMVWVSVPDLAVHPSAQRYTPVRKSDDVSVVRYEDEDFRAEIVFDRDGLVVDYPGLARRVGRPSGVR</sequence>
<gene>
    <name evidence="1" type="ORF">HEB94_007375</name>
</gene>
<organism evidence="1 2">
    <name type="scientific">Actinopolymorpha pittospori</name>
    <dbReference type="NCBI Taxonomy" id="648752"/>
    <lineage>
        <taxon>Bacteria</taxon>
        <taxon>Bacillati</taxon>
        <taxon>Actinomycetota</taxon>
        <taxon>Actinomycetes</taxon>
        <taxon>Propionibacteriales</taxon>
        <taxon>Actinopolymorphaceae</taxon>
        <taxon>Actinopolymorpha</taxon>
    </lineage>
</organism>
<evidence type="ECO:0008006" key="3">
    <source>
        <dbReference type="Google" id="ProtNLM"/>
    </source>
</evidence>